<dbReference type="RefSeq" id="XP_007336047.1">
    <property type="nucleotide sequence ID" value="XM_007335985.1"/>
</dbReference>
<dbReference type="InParanoid" id="K5VG53"/>
<dbReference type="GeneID" id="18828457"/>
<dbReference type="Proteomes" id="UP000008493">
    <property type="component" value="Unassembled WGS sequence"/>
</dbReference>
<reference evidence="2" key="1">
    <citation type="journal article" date="2012" name="Proc. Natl. Acad. Sci. U.S.A.">
        <title>Genome sequence of the button mushroom Agaricus bisporus reveals mechanisms governing adaptation to a humic-rich ecological niche.</title>
        <authorList>
            <person name="Morin E."/>
            <person name="Kohler A."/>
            <person name="Baker A.R."/>
            <person name="Foulongne-Oriol M."/>
            <person name="Lombard V."/>
            <person name="Nagy L.G."/>
            <person name="Ohm R.A."/>
            <person name="Patyshakuliyeva A."/>
            <person name="Brun A."/>
            <person name="Aerts A.L."/>
            <person name="Bailey A.M."/>
            <person name="Billette C."/>
            <person name="Coutinho P.M."/>
            <person name="Deakin G."/>
            <person name="Doddapaneni H."/>
            <person name="Floudas D."/>
            <person name="Grimwood J."/>
            <person name="Hilden K."/>
            <person name="Kuees U."/>
            <person name="LaButti K.M."/>
            <person name="Lapidus A."/>
            <person name="Lindquist E.A."/>
            <person name="Lucas S.M."/>
            <person name="Murat C."/>
            <person name="Riley R.W."/>
            <person name="Salamov A.A."/>
            <person name="Schmutz J."/>
            <person name="Subramanian V."/>
            <person name="Woesten H.A.B."/>
            <person name="Xu J."/>
            <person name="Eastwood D.C."/>
            <person name="Foster G.D."/>
            <person name="Sonnenberg A.S."/>
            <person name="Cullen D."/>
            <person name="de Vries R.P."/>
            <person name="Lundell T."/>
            <person name="Hibbett D.S."/>
            <person name="Henrissat B."/>
            <person name="Burton K.S."/>
            <person name="Kerrigan R.W."/>
            <person name="Challen M.P."/>
            <person name="Grigoriev I.V."/>
            <person name="Martin F."/>
        </authorList>
    </citation>
    <scope>NUCLEOTIDE SEQUENCE [LARGE SCALE GENOMIC DNA]</scope>
    <source>
        <strain evidence="2">JB137-S8 / ATCC MYA-4627 / FGSC 10392</strain>
    </source>
</reference>
<name>K5VG53_AGABU</name>
<evidence type="ECO:0000313" key="2">
    <source>
        <dbReference type="Proteomes" id="UP000008493"/>
    </source>
</evidence>
<evidence type="ECO:0000313" key="1">
    <source>
        <dbReference type="EMBL" id="EKM73314.1"/>
    </source>
</evidence>
<sequence length="79" mass="8274">MPDESFCDETGWGGILLSTPVAACRRKRTFGAAGVSVWFPRWLPSKSVGASASRVLSGRPSGATGASRALVGRFARGTF</sequence>
<organism evidence="1 2">
    <name type="scientific">Agaricus bisporus var. burnettii (strain JB137-S8 / ATCC MYA-4627 / FGSC 10392)</name>
    <name type="common">White button mushroom</name>
    <dbReference type="NCBI Taxonomy" id="597362"/>
    <lineage>
        <taxon>Eukaryota</taxon>
        <taxon>Fungi</taxon>
        <taxon>Dikarya</taxon>
        <taxon>Basidiomycota</taxon>
        <taxon>Agaricomycotina</taxon>
        <taxon>Agaricomycetes</taxon>
        <taxon>Agaricomycetidae</taxon>
        <taxon>Agaricales</taxon>
        <taxon>Agaricineae</taxon>
        <taxon>Agaricaceae</taxon>
        <taxon>Agaricus</taxon>
    </lineage>
</organism>
<protein>
    <submittedName>
        <fullName evidence="1">Uncharacterized protein</fullName>
    </submittedName>
</protein>
<accession>K5VG53</accession>
<keyword evidence="2" id="KW-1185">Reference proteome</keyword>
<dbReference type="AlphaFoldDB" id="K5VG53"/>
<dbReference type="EMBL" id="JH973036">
    <property type="protein sequence ID" value="EKM73314.1"/>
    <property type="molecule type" value="Genomic_DNA"/>
</dbReference>
<gene>
    <name evidence="1" type="ORF">AGABI1DRAFT_135082</name>
</gene>
<dbReference type="HOGENOM" id="CLU_2605473_0_0_1"/>
<dbReference type="KEGG" id="abp:AGABI1DRAFT135082"/>
<proteinExistence type="predicted"/>